<evidence type="ECO:0000256" key="1">
    <source>
        <dbReference type="ARBA" id="ARBA00022741"/>
    </source>
</evidence>
<dbReference type="CDD" id="cd06170">
    <property type="entry name" value="LuxR_C_like"/>
    <property type="match status" value="1"/>
</dbReference>
<dbReference type="GO" id="GO:0006355">
    <property type="term" value="P:regulation of DNA-templated transcription"/>
    <property type="evidence" value="ECO:0007669"/>
    <property type="project" value="InterPro"/>
</dbReference>
<dbReference type="GO" id="GO:0004016">
    <property type="term" value="F:adenylate cyclase activity"/>
    <property type="evidence" value="ECO:0007669"/>
    <property type="project" value="TreeGrafter"/>
</dbReference>
<dbReference type="InterPro" id="IPR036388">
    <property type="entry name" value="WH-like_DNA-bd_sf"/>
</dbReference>
<reference evidence="4 5" key="1">
    <citation type="submission" date="2019-03" db="EMBL/GenBank/DDBJ databases">
        <title>Three New Species of Nocardioides, Nocardioides euryhalodurans sp. nov., Nocardioides seonyuensis sp. nov. and Nocardioides eburneoflavus sp. nov., Iolated from Soil.</title>
        <authorList>
            <person name="Roh S.G."/>
            <person name="Lee C."/>
            <person name="Kim M.-K."/>
            <person name="Kim S.B."/>
        </authorList>
    </citation>
    <scope>NUCLEOTIDE SEQUENCE [LARGE SCALE GENOMIC DNA]</scope>
    <source>
        <strain evidence="4 5">MMS17-SY117</strain>
    </source>
</reference>
<dbReference type="PROSITE" id="PS00622">
    <property type="entry name" value="HTH_LUXR_1"/>
    <property type="match status" value="1"/>
</dbReference>
<dbReference type="Gene3D" id="1.25.40.10">
    <property type="entry name" value="Tetratricopeptide repeat domain"/>
    <property type="match status" value="1"/>
</dbReference>
<dbReference type="GO" id="GO:0005524">
    <property type="term" value="F:ATP binding"/>
    <property type="evidence" value="ECO:0007669"/>
    <property type="project" value="UniProtKB-KW"/>
</dbReference>
<dbReference type="Gene3D" id="1.10.10.10">
    <property type="entry name" value="Winged helix-like DNA-binding domain superfamily/Winged helix DNA-binding domain"/>
    <property type="match status" value="1"/>
</dbReference>
<dbReference type="Proteomes" id="UP000294894">
    <property type="component" value="Chromosome"/>
</dbReference>
<dbReference type="SUPFAM" id="SSF46894">
    <property type="entry name" value="C-terminal effector domain of the bipartite response regulators"/>
    <property type="match status" value="1"/>
</dbReference>
<dbReference type="KEGG" id="noy:EXE57_03670"/>
<dbReference type="PANTHER" id="PTHR16305:SF35">
    <property type="entry name" value="TRANSCRIPTIONAL ACTIVATOR DOMAIN"/>
    <property type="match status" value="1"/>
</dbReference>
<dbReference type="SMART" id="SM00421">
    <property type="entry name" value="HTH_LUXR"/>
    <property type="match status" value="1"/>
</dbReference>
<dbReference type="Gene3D" id="3.40.50.300">
    <property type="entry name" value="P-loop containing nucleotide triphosphate hydrolases"/>
    <property type="match status" value="1"/>
</dbReference>
<dbReference type="OrthoDB" id="134712at2"/>
<dbReference type="InterPro" id="IPR011990">
    <property type="entry name" value="TPR-like_helical_dom_sf"/>
</dbReference>
<dbReference type="AlphaFoldDB" id="A0A4P7GI31"/>
<feature type="domain" description="HTH luxR-type" evidence="3">
    <location>
        <begin position="908"/>
        <end position="973"/>
    </location>
</feature>
<dbReference type="InterPro" id="IPR027417">
    <property type="entry name" value="P-loop_NTPase"/>
</dbReference>
<dbReference type="PRINTS" id="PR00038">
    <property type="entry name" value="HTHLUXR"/>
</dbReference>
<keyword evidence="1" id="KW-0547">Nucleotide-binding</keyword>
<dbReference type="Pfam" id="PF00196">
    <property type="entry name" value="GerE"/>
    <property type="match status" value="1"/>
</dbReference>
<keyword evidence="5" id="KW-1185">Reference proteome</keyword>
<organism evidence="4 5">
    <name type="scientific">Nocardioides euryhalodurans</name>
    <dbReference type="NCBI Taxonomy" id="2518370"/>
    <lineage>
        <taxon>Bacteria</taxon>
        <taxon>Bacillati</taxon>
        <taxon>Actinomycetota</taxon>
        <taxon>Actinomycetes</taxon>
        <taxon>Propionibacteriales</taxon>
        <taxon>Nocardioidaceae</taxon>
        <taxon>Nocardioides</taxon>
    </lineage>
</organism>
<dbReference type="PANTHER" id="PTHR16305">
    <property type="entry name" value="TESTICULAR SOLUBLE ADENYLYL CYCLASE"/>
    <property type="match status" value="1"/>
</dbReference>
<evidence type="ECO:0000313" key="4">
    <source>
        <dbReference type="EMBL" id="QBR91463.1"/>
    </source>
</evidence>
<sequence>MEAGGLVGRDPELERIGVLLRDAAAGRPSALLVAGEPGIGKTSLVTEAISRPTAEGHLVLWGRCLRFGADSTPYLPFGQILTQWHRQAEEAERRRVLEGADLLSTIAPSLGVPTRPADSNRMLPLVAATLDRMTQHATLVLVVDDVQWADGSSLDLLAYLLAGFDRQRLALLLTYRDTELAEGHRLHGWLADVLRLPSVSSMRLERLGFADVEELCSRLTGASGGDDAAAVYEESSGNPYYAELLVRDANAGLRTERDGSLRQALLSSWHGLGVDARELLQLLAVGGRPVAVEVLTRLVRARGGTPDQASVSLAEASGAGMVYLMGDGDAWFHHPLIAEVVASTLTPTARRRVHEEYVEVLEAAVDLPLSSRAAHLALHHDGAGDADPAFVWSVMAADEAVAVRGYAEACEHLHRACRLWDDVGDDIRALAGDRVDLWRRASDSAWSAGEYVLAVRLREEAVTRVDPGVDPVRAVRLGLPLPHWREASGLEAGAALTESASRVADLATHLCPGTPEHAQSLARLAFAELSGDDQASAARHASEAVSIATRTGSTEALAWALSVRSETRLDAEAALTEALEAVTLANHVGDPELMGVAAGQGANSFERLGRRVHAAELLLTTFRRLLGSGSAHDAMWANPSFGAALLIALGRWDEAGDMLHELLSRRYPPSHAADVRGQAATLALRSGRLAAGHAHLARAHELLPGLPEFKDLLAWAEIEGLWVGRDFPEALSRATVLMKDLTQVDATIGDELLPVAARIAADLAEQPGRRTEAQTLLDRVERVRGTEPDRFTPAVPDDLLHPAWGRIYAAERARCDDEPDPAPLWRSAVAACRAAGLVWDEALSSHQLARALLSSRGGGREAASVLRHAAQVATGLGATGVLGAIEALAQQAHVVLVEPPPIESVDPWPDAFPALTPREREVLSPLLAGRTYAEIAAALFISEKTVSVHVSNLLRKTGTSSRVELAELARRRP</sequence>
<dbReference type="SUPFAM" id="SSF52540">
    <property type="entry name" value="P-loop containing nucleoside triphosphate hydrolases"/>
    <property type="match status" value="1"/>
</dbReference>
<dbReference type="PROSITE" id="PS50043">
    <property type="entry name" value="HTH_LUXR_2"/>
    <property type="match status" value="1"/>
</dbReference>
<dbReference type="GO" id="GO:0005737">
    <property type="term" value="C:cytoplasm"/>
    <property type="evidence" value="ECO:0007669"/>
    <property type="project" value="TreeGrafter"/>
</dbReference>
<dbReference type="InterPro" id="IPR000792">
    <property type="entry name" value="Tscrpt_reg_LuxR_C"/>
</dbReference>
<dbReference type="InterPro" id="IPR016032">
    <property type="entry name" value="Sig_transdc_resp-reg_C-effctor"/>
</dbReference>
<evidence type="ECO:0000256" key="2">
    <source>
        <dbReference type="ARBA" id="ARBA00022840"/>
    </source>
</evidence>
<gene>
    <name evidence="4" type="ORF">EXE57_03670</name>
</gene>
<accession>A0A4P7GI31</accession>
<dbReference type="RefSeq" id="WP_135074103.1">
    <property type="nucleotide sequence ID" value="NZ_CP038267.1"/>
</dbReference>
<proteinExistence type="predicted"/>
<protein>
    <submittedName>
        <fullName evidence="4">Helix-turn-helix transcriptional regulator</fullName>
    </submittedName>
</protein>
<dbReference type="GO" id="GO:0003677">
    <property type="term" value="F:DNA binding"/>
    <property type="evidence" value="ECO:0007669"/>
    <property type="project" value="InterPro"/>
</dbReference>
<dbReference type="EMBL" id="CP038267">
    <property type="protein sequence ID" value="QBR91463.1"/>
    <property type="molecule type" value="Genomic_DNA"/>
</dbReference>
<evidence type="ECO:0000259" key="3">
    <source>
        <dbReference type="PROSITE" id="PS50043"/>
    </source>
</evidence>
<name>A0A4P7GI31_9ACTN</name>
<evidence type="ECO:0000313" key="5">
    <source>
        <dbReference type="Proteomes" id="UP000294894"/>
    </source>
</evidence>
<dbReference type="InterPro" id="IPR041664">
    <property type="entry name" value="AAA_16"/>
</dbReference>
<keyword evidence="2" id="KW-0067">ATP-binding</keyword>
<dbReference type="Pfam" id="PF13191">
    <property type="entry name" value="AAA_16"/>
    <property type="match status" value="1"/>
</dbReference>